<evidence type="ECO:0000256" key="1">
    <source>
        <dbReference type="SAM" id="SignalP"/>
    </source>
</evidence>
<organism evidence="2 3">
    <name type="scientific">Mycolicibacterium hippocampi</name>
    <dbReference type="NCBI Taxonomy" id="659824"/>
    <lineage>
        <taxon>Bacteria</taxon>
        <taxon>Bacillati</taxon>
        <taxon>Actinomycetota</taxon>
        <taxon>Actinomycetes</taxon>
        <taxon>Mycobacteriales</taxon>
        <taxon>Mycobacteriaceae</taxon>
        <taxon>Mycolicibacterium</taxon>
    </lineage>
</organism>
<accession>A0A850PWL1</accession>
<keyword evidence="1" id="KW-0732">Signal</keyword>
<feature type="signal peptide" evidence="1">
    <location>
        <begin position="1"/>
        <end position="30"/>
    </location>
</feature>
<dbReference type="AlphaFoldDB" id="A0A850PWL1"/>
<dbReference type="Proteomes" id="UP000570517">
    <property type="component" value="Unassembled WGS sequence"/>
</dbReference>
<dbReference type="EMBL" id="JABFYL010000043">
    <property type="protein sequence ID" value="NVN52334.1"/>
    <property type="molecule type" value="Genomic_DNA"/>
</dbReference>
<gene>
    <name evidence="2" type="ORF">HLY00_2718</name>
</gene>
<reference evidence="2 3" key="1">
    <citation type="submission" date="2020-05" db="EMBL/GenBank/DDBJ databases">
        <title>Draft genome sequence of Mycobacterium hippocampi DL, isolated from European seabass, Dicentrarchus labrax, reared in fish farms.</title>
        <authorList>
            <person name="Stathopoulou P."/>
            <person name="Asimakis E."/>
            <person name="Tzokas K."/>
            <person name="Batargias C."/>
            <person name="Tsiamis G."/>
        </authorList>
    </citation>
    <scope>NUCLEOTIDE SEQUENCE [LARGE SCALE GENOMIC DNA]</scope>
    <source>
        <strain evidence="2 3">DL</strain>
    </source>
</reference>
<evidence type="ECO:0000313" key="2">
    <source>
        <dbReference type="EMBL" id="NVN52334.1"/>
    </source>
</evidence>
<proteinExistence type="predicted"/>
<sequence length="164" mass="16653">MRSGSSHVVRQARAAALVVLGLSLSGAAIASAEPGQPPAPASAVACERFAGAWRVSSAYYNAFAYSIAGTGAYVDYQDPTVRGNNVDGRTALRKAAAEALSASGTPGLAPEIAAPMRSWSLRATKLLLAMGLHGNGDTLNAAATELNMDATDTKMACAQAGART</sequence>
<name>A0A850PWL1_9MYCO</name>
<comment type="caution">
    <text evidence="2">The sequence shown here is derived from an EMBL/GenBank/DDBJ whole genome shotgun (WGS) entry which is preliminary data.</text>
</comment>
<feature type="chain" id="PRO_5038560189" evidence="1">
    <location>
        <begin position="31"/>
        <end position="164"/>
    </location>
</feature>
<evidence type="ECO:0000313" key="3">
    <source>
        <dbReference type="Proteomes" id="UP000570517"/>
    </source>
</evidence>
<keyword evidence="3" id="KW-1185">Reference proteome</keyword>
<protein>
    <submittedName>
        <fullName evidence="2">Uncharacterized protein</fullName>
    </submittedName>
</protein>